<dbReference type="AlphaFoldDB" id="A0A6I2UX94"/>
<evidence type="ECO:0000256" key="2">
    <source>
        <dbReference type="ARBA" id="ARBA00005628"/>
    </source>
</evidence>
<dbReference type="InterPro" id="IPR004446">
    <property type="entry name" value="Heptose_bisP_phosphatase"/>
</dbReference>
<sequence>MANKKPSLLTVSSARKAFPFGEGGSRRLTDEAPRKAVFFDRDGTLNVDIHYLHRPEDFIWIPGAKEAIKYVNDKGCLAILVTNQSGVARGYYPEEDVKTVYDWMNAELAGIGAHLDALYYCPHHPEAKLPAYRKVCSCRKPATGMIDRACAKYQIDRSKSYFVGDSDGDMECAARAGLTGIRYRSGSLLACVKGRL</sequence>
<dbReference type="InterPro" id="IPR006549">
    <property type="entry name" value="HAD-SF_hydro_IIIA"/>
</dbReference>
<dbReference type="CDD" id="cd07503">
    <property type="entry name" value="HAD_HisB-N"/>
    <property type="match status" value="1"/>
</dbReference>
<dbReference type="InterPro" id="IPR023214">
    <property type="entry name" value="HAD_sf"/>
</dbReference>
<dbReference type="GO" id="GO:0005975">
    <property type="term" value="P:carbohydrate metabolic process"/>
    <property type="evidence" value="ECO:0007669"/>
    <property type="project" value="InterPro"/>
</dbReference>
<dbReference type="EMBL" id="VUNL01000005">
    <property type="protein sequence ID" value="MSV24694.1"/>
    <property type="molecule type" value="Genomic_DNA"/>
</dbReference>
<dbReference type="GO" id="GO:0046872">
    <property type="term" value="F:metal ion binding"/>
    <property type="evidence" value="ECO:0007669"/>
    <property type="project" value="UniProtKB-KW"/>
</dbReference>
<dbReference type="Gene3D" id="3.40.50.1000">
    <property type="entry name" value="HAD superfamily/HAD-like"/>
    <property type="match status" value="1"/>
</dbReference>
<dbReference type="Pfam" id="PF13242">
    <property type="entry name" value="Hydrolase_like"/>
    <property type="match status" value="1"/>
</dbReference>
<keyword evidence="5 8" id="KW-0378">Hydrolase</keyword>
<dbReference type="SUPFAM" id="SSF56784">
    <property type="entry name" value="HAD-like"/>
    <property type="match status" value="1"/>
</dbReference>
<comment type="caution">
    <text evidence="8">The sequence shown here is derived from an EMBL/GenBank/DDBJ whole genome shotgun (WGS) entry which is preliminary data.</text>
</comment>
<keyword evidence="4" id="KW-0479">Metal-binding</keyword>
<dbReference type="Proteomes" id="UP000430222">
    <property type="component" value="Unassembled WGS sequence"/>
</dbReference>
<evidence type="ECO:0000256" key="4">
    <source>
        <dbReference type="ARBA" id="ARBA00022723"/>
    </source>
</evidence>
<dbReference type="GO" id="GO:0005737">
    <property type="term" value="C:cytoplasm"/>
    <property type="evidence" value="ECO:0007669"/>
    <property type="project" value="UniProtKB-SubCell"/>
</dbReference>
<evidence type="ECO:0000256" key="6">
    <source>
        <dbReference type="ARBA" id="ARBA00023277"/>
    </source>
</evidence>
<dbReference type="PANTHER" id="PTHR42891:SF1">
    <property type="entry name" value="D-GLYCERO-BETA-D-MANNO-HEPTOSE-1,7-BISPHOSPHATE 7-PHOSPHATASE"/>
    <property type="match status" value="1"/>
</dbReference>
<dbReference type="NCBIfam" id="TIGR01656">
    <property type="entry name" value="Histidinol-ppas"/>
    <property type="match status" value="1"/>
</dbReference>
<name>A0A6I2UX94_9FIRM</name>
<evidence type="ECO:0000256" key="5">
    <source>
        <dbReference type="ARBA" id="ARBA00022801"/>
    </source>
</evidence>
<keyword evidence="6" id="KW-0119">Carbohydrate metabolism</keyword>
<dbReference type="InterPro" id="IPR006543">
    <property type="entry name" value="Histidinol-phos"/>
</dbReference>
<evidence type="ECO:0000313" key="9">
    <source>
        <dbReference type="Proteomes" id="UP000430222"/>
    </source>
</evidence>
<evidence type="ECO:0000256" key="1">
    <source>
        <dbReference type="ARBA" id="ARBA00004496"/>
    </source>
</evidence>
<dbReference type="NCBIfam" id="TIGR01662">
    <property type="entry name" value="HAD-SF-IIIA"/>
    <property type="match status" value="1"/>
</dbReference>
<reference evidence="8 9" key="1">
    <citation type="submission" date="2019-08" db="EMBL/GenBank/DDBJ databases">
        <title>In-depth cultivation of the pig gut microbiome towards novel bacterial diversity and tailored functional studies.</title>
        <authorList>
            <person name="Wylensek D."/>
            <person name="Hitch T.C.A."/>
            <person name="Clavel T."/>
        </authorList>
    </citation>
    <scope>NUCLEOTIDE SEQUENCE [LARGE SCALE GENOMIC DNA]</scope>
    <source>
        <strain evidence="9">WCA-380-WT-3B3</strain>
    </source>
</reference>
<protein>
    <recommendedName>
        <fullName evidence="7">D,D-heptose 1,7-bisphosphate phosphatase</fullName>
    </recommendedName>
</protein>
<comment type="subcellular location">
    <subcellularLocation>
        <location evidence="1">Cytoplasm</location>
    </subcellularLocation>
</comment>
<gene>
    <name evidence="8" type="ORF">FYJ78_05750</name>
</gene>
<evidence type="ECO:0000256" key="7">
    <source>
        <dbReference type="ARBA" id="ARBA00031828"/>
    </source>
</evidence>
<dbReference type="InterPro" id="IPR036412">
    <property type="entry name" value="HAD-like_sf"/>
</dbReference>
<keyword evidence="9" id="KW-1185">Reference proteome</keyword>
<evidence type="ECO:0000313" key="8">
    <source>
        <dbReference type="EMBL" id="MSV24694.1"/>
    </source>
</evidence>
<organism evidence="8 9">
    <name type="scientific">Selenomonas montiformis</name>
    <dbReference type="NCBI Taxonomy" id="2652285"/>
    <lineage>
        <taxon>Bacteria</taxon>
        <taxon>Bacillati</taxon>
        <taxon>Bacillota</taxon>
        <taxon>Negativicutes</taxon>
        <taxon>Selenomonadales</taxon>
        <taxon>Selenomonadaceae</taxon>
        <taxon>Selenomonas</taxon>
    </lineage>
</organism>
<comment type="similarity">
    <text evidence="2">Belongs to the GmhB family.</text>
</comment>
<keyword evidence="3" id="KW-0963">Cytoplasm</keyword>
<dbReference type="RefSeq" id="WP_154620461.1">
    <property type="nucleotide sequence ID" value="NZ_JBQHVT010000002.1"/>
</dbReference>
<proteinExistence type="inferred from homology"/>
<dbReference type="GO" id="GO:0016791">
    <property type="term" value="F:phosphatase activity"/>
    <property type="evidence" value="ECO:0007669"/>
    <property type="project" value="InterPro"/>
</dbReference>
<evidence type="ECO:0000256" key="3">
    <source>
        <dbReference type="ARBA" id="ARBA00022490"/>
    </source>
</evidence>
<accession>A0A6I2UX94</accession>
<dbReference type="PANTHER" id="PTHR42891">
    <property type="entry name" value="D-GLYCERO-BETA-D-MANNO-HEPTOSE-1,7-BISPHOSPHATE 7-PHOSPHATASE"/>
    <property type="match status" value="1"/>
</dbReference>